<dbReference type="PANTHER" id="PTHR42781">
    <property type="entry name" value="SPERMIDINE/PUTRESCINE IMPORT ATP-BINDING PROTEIN POTA"/>
    <property type="match status" value="1"/>
</dbReference>
<feature type="domain" description="ABC transporter" evidence="8">
    <location>
        <begin position="2"/>
        <end position="230"/>
    </location>
</feature>
<dbReference type="GO" id="GO:0016887">
    <property type="term" value="F:ATP hydrolysis activity"/>
    <property type="evidence" value="ECO:0007669"/>
    <property type="project" value="InterPro"/>
</dbReference>
<keyword evidence="7" id="KW-0472">Membrane</keyword>
<evidence type="ECO:0000256" key="7">
    <source>
        <dbReference type="ARBA" id="ARBA00023136"/>
    </source>
</evidence>
<dbReference type="Gene3D" id="3.40.50.300">
    <property type="entry name" value="P-loop containing nucleotide triphosphate hydrolases"/>
    <property type="match status" value="1"/>
</dbReference>
<dbReference type="PROSITE" id="PS50893">
    <property type="entry name" value="ABC_TRANSPORTER_2"/>
    <property type="match status" value="1"/>
</dbReference>
<accession>A0AAE4B3B4</accession>
<evidence type="ECO:0000256" key="1">
    <source>
        <dbReference type="ARBA" id="ARBA00022448"/>
    </source>
</evidence>
<keyword evidence="1" id="KW-0813">Transport</keyword>
<dbReference type="PROSITE" id="PS00211">
    <property type="entry name" value="ABC_TRANSPORTER_1"/>
    <property type="match status" value="1"/>
</dbReference>
<keyword evidence="2" id="KW-1003">Cell membrane</keyword>
<protein>
    <submittedName>
        <fullName evidence="9">Thiamine ABC transporter ATP-binding protein</fullName>
    </submittedName>
</protein>
<dbReference type="InterPro" id="IPR017871">
    <property type="entry name" value="ABC_transporter-like_CS"/>
</dbReference>
<keyword evidence="6" id="KW-1278">Translocase</keyword>
<dbReference type="Pfam" id="PF00005">
    <property type="entry name" value="ABC_tran"/>
    <property type="match status" value="1"/>
</dbReference>
<evidence type="ECO:0000313" key="9">
    <source>
        <dbReference type="EMBL" id="MDQ2089883.1"/>
    </source>
</evidence>
<dbReference type="InterPro" id="IPR050093">
    <property type="entry name" value="ABC_SmlMolc_Importer"/>
</dbReference>
<dbReference type="GO" id="GO:0071934">
    <property type="term" value="P:thiamine transmembrane transport"/>
    <property type="evidence" value="ECO:0007669"/>
    <property type="project" value="InterPro"/>
</dbReference>
<evidence type="ECO:0000256" key="4">
    <source>
        <dbReference type="ARBA" id="ARBA00022741"/>
    </source>
</evidence>
<dbReference type="SMART" id="SM00382">
    <property type="entry name" value="AAA"/>
    <property type="match status" value="1"/>
</dbReference>
<evidence type="ECO:0000256" key="3">
    <source>
        <dbReference type="ARBA" id="ARBA00022519"/>
    </source>
</evidence>
<dbReference type="RefSeq" id="WP_306735153.1">
    <property type="nucleotide sequence ID" value="NZ_JANHAX010000002.1"/>
</dbReference>
<name>A0AAE4B3B4_9RHOB</name>
<dbReference type="AlphaFoldDB" id="A0AAE4B3B4"/>
<dbReference type="SUPFAM" id="SSF52540">
    <property type="entry name" value="P-loop containing nucleoside triphosphate hydrolases"/>
    <property type="match status" value="1"/>
</dbReference>
<keyword evidence="10" id="KW-1185">Reference proteome</keyword>
<dbReference type="InterPro" id="IPR003593">
    <property type="entry name" value="AAA+_ATPase"/>
</dbReference>
<dbReference type="InterPro" id="IPR005968">
    <property type="entry name" value="Thiamine_ABC_ThiQ"/>
</dbReference>
<dbReference type="EMBL" id="JANHAX010000002">
    <property type="protein sequence ID" value="MDQ2089883.1"/>
    <property type="molecule type" value="Genomic_DNA"/>
</dbReference>
<organism evidence="9 10">
    <name type="scientific">Marimonas arenosa</name>
    <dbReference type="NCBI Taxonomy" id="1795305"/>
    <lineage>
        <taxon>Bacteria</taxon>
        <taxon>Pseudomonadati</taxon>
        <taxon>Pseudomonadota</taxon>
        <taxon>Alphaproteobacteria</taxon>
        <taxon>Rhodobacterales</taxon>
        <taxon>Paracoccaceae</taxon>
        <taxon>Marimonas</taxon>
    </lineage>
</organism>
<evidence type="ECO:0000259" key="8">
    <source>
        <dbReference type="PROSITE" id="PS50893"/>
    </source>
</evidence>
<keyword evidence="5 9" id="KW-0067">ATP-binding</keyword>
<dbReference type="InterPro" id="IPR027417">
    <property type="entry name" value="P-loop_NTPase"/>
</dbReference>
<proteinExistence type="predicted"/>
<sequence>MLTLDGLLIRQDDFKLKAEFSVDAGARVAVIGASGAGKSTLLNAIAGFLELSAGRLLWCGEDITGKTPGERPISMLFQDNNLFPHLTVAQNVGLGIDPGLRLSATQKDQVTEALRRVGLDGFEARKPGQLSGGQQSRAALARVLVQRKPLILLDEPFSALGPALKAEMLDLVGELAAETHATVLMVSHDPEDAGRFAALAVLVAEGQASAPVPVAELMANPPEALKDYLGR</sequence>
<reference evidence="9" key="2">
    <citation type="submission" date="2023-02" db="EMBL/GenBank/DDBJ databases">
        <title>'Rhodoalgimonas zhirmunskyi' gen. nov., isolated from a red alga.</title>
        <authorList>
            <person name="Nedashkovskaya O.I."/>
            <person name="Otstavnykh N.Y."/>
            <person name="Bystritskaya E.P."/>
            <person name="Balabanova L.A."/>
            <person name="Isaeva M.P."/>
        </authorList>
    </citation>
    <scope>NUCLEOTIDE SEQUENCE</scope>
    <source>
        <strain evidence="9">KCTC 52189</strain>
    </source>
</reference>
<keyword evidence="4" id="KW-0547">Nucleotide-binding</keyword>
<evidence type="ECO:0000256" key="5">
    <source>
        <dbReference type="ARBA" id="ARBA00022840"/>
    </source>
</evidence>
<dbReference type="GO" id="GO:0005524">
    <property type="term" value="F:ATP binding"/>
    <property type="evidence" value="ECO:0007669"/>
    <property type="project" value="UniProtKB-KW"/>
</dbReference>
<dbReference type="GO" id="GO:0042626">
    <property type="term" value="F:ATPase-coupled transmembrane transporter activity"/>
    <property type="evidence" value="ECO:0007669"/>
    <property type="project" value="InterPro"/>
</dbReference>
<reference evidence="9" key="1">
    <citation type="submission" date="2022-07" db="EMBL/GenBank/DDBJ databases">
        <authorList>
            <person name="Otstavnykh N."/>
            <person name="Isaeva M."/>
            <person name="Bystritskaya E."/>
        </authorList>
    </citation>
    <scope>NUCLEOTIDE SEQUENCE</scope>
    <source>
        <strain evidence="9">KCTC 52189</strain>
    </source>
</reference>
<keyword evidence="3" id="KW-0997">Cell inner membrane</keyword>
<dbReference type="GO" id="GO:0016020">
    <property type="term" value="C:membrane"/>
    <property type="evidence" value="ECO:0007669"/>
    <property type="project" value="InterPro"/>
</dbReference>
<dbReference type="InterPro" id="IPR003439">
    <property type="entry name" value="ABC_transporter-like_ATP-bd"/>
</dbReference>
<dbReference type="NCBIfam" id="TIGR01277">
    <property type="entry name" value="thiQ"/>
    <property type="match status" value="1"/>
</dbReference>
<evidence type="ECO:0000256" key="2">
    <source>
        <dbReference type="ARBA" id="ARBA00022475"/>
    </source>
</evidence>
<comment type="caution">
    <text evidence="9">The sequence shown here is derived from an EMBL/GenBank/DDBJ whole genome shotgun (WGS) entry which is preliminary data.</text>
</comment>
<evidence type="ECO:0000313" key="10">
    <source>
        <dbReference type="Proteomes" id="UP001226762"/>
    </source>
</evidence>
<gene>
    <name evidence="9" type="primary">thiQ</name>
    <name evidence="9" type="ORF">NO357_08240</name>
</gene>
<dbReference type="PANTHER" id="PTHR42781:SF1">
    <property type="entry name" value="THIAMINE IMPORT ATP-BINDING PROTEIN THIQ"/>
    <property type="match status" value="1"/>
</dbReference>
<dbReference type="Proteomes" id="UP001226762">
    <property type="component" value="Unassembled WGS sequence"/>
</dbReference>
<evidence type="ECO:0000256" key="6">
    <source>
        <dbReference type="ARBA" id="ARBA00022967"/>
    </source>
</evidence>